<evidence type="ECO:0000313" key="8">
    <source>
        <dbReference type="Proteomes" id="UP000076927"/>
    </source>
</evidence>
<gene>
    <name evidence="7" type="ORF">SY83_16575</name>
</gene>
<dbReference type="SMART" id="SM00490">
    <property type="entry name" value="HELICc"/>
    <property type="match status" value="1"/>
</dbReference>
<dbReference type="SUPFAM" id="SSF52540">
    <property type="entry name" value="P-loop containing nucleoside triphosphate hydrolases"/>
    <property type="match status" value="2"/>
</dbReference>
<dbReference type="InterPro" id="IPR027417">
    <property type="entry name" value="P-loop_NTPase"/>
</dbReference>
<dbReference type="PATRIC" id="fig|1178515.4.peg.3334"/>
<dbReference type="PIRSF" id="PIRSF005496">
    <property type="entry name" value="ATP_hel_hrpB"/>
    <property type="match status" value="1"/>
</dbReference>
<dbReference type="InterPro" id="IPR014001">
    <property type="entry name" value="Helicase_ATP-bd"/>
</dbReference>
<dbReference type="Pfam" id="PF00270">
    <property type="entry name" value="DEAD"/>
    <property type="match status" value="1"/>
</dbReference>
<keyword evidence="2" id="KW-0378">Hydrolase</keyword>
<dbReference type="FunFam" id="3.40.50.300:FF:002125">
    <property type="entry name" value="ATP-dependent helicase HrpB"/>
    <property type="match status" value="1"/>
</dbReference>
<evidence type="ECO:0000256" key="4">
    <source>
        <dbReference type="ARBA" id="ARBA00022840"/>
    </source>
</evidence>
<keyword evidence="4" id="KW-0067">ATP-binding</keyword>
<feature type="domain" description="Helicase C-terminal" evidence="6">
    <location>
        <begin position="194"/>
        <end position="366"/>
    </location>
</feature>
<dbReference type="GO" id="GO:0003676">
    <property type="term" value="F:nucleic acid binding"/>
    <property type="evidence" value="ECO:0007669"/>
    <property type="project" value="InterPro"/>
</dbReference>
<proteinExistence type="predicted"/>
<dbReference type="SMART" id="SM00847">
    <property type="entry name" value="HA2"/>
    <property type="match status" value="1"/>
</dbReference>
<evidence type="ECO:0000259" key="6">
    <source>
        <dbReference type="PROSITE" id="PS51194"/>
    </source>
</evidence>
<dbReference type="InterPro" id="IPR007502">
    <property type="entry name" value="Helicase-assoc_dom"/>
</dbReference>
<protein>
    <submittedName>
        <fullName evidence="7">ATP-dependent helicase</fullName>
    </submittedName>
</protein>
<dbReference type="KEGG" id="pswu:SY83_16575"/>
<accession>A0A172TKX8</accession>
<dbReference type="InterPro" id="IPR001650">
    <property type="entry name" value="Helicase_C-like"/>
</dbReference>
<keyword evidence="3 7" id="KW-0347">Helicase</keyword>
<dbReference type="InterPro" id="IPR011545">
    <property type="entry name" value="DEAD/DEAH_box_helicase_dom"/>
</dbReference>
<evidence type="ECO:0000256" key="2">
    <source>
        <dbReference type="ARBA" id="ARBA00022801"/>
    </source>
</evidence>
<dbReference type="Proteomes" id="UP000076927">
    <property type="component" value="Chromosome"/>
</dbReference>
<dbReference type="CDD" id="cd18791">
    <property type="entry name" value="SF2_C_RHA"/>
    <property type="match status" value="1"/>
</dbReference>
<sequence length="841" mass="93096">MLPIDEVLAPLNQALTLRPNAVLVAPPGSGKTTRVPLAMLEAPWLNGRKIVMLEPRRLAARSVAGYMAKLRGEKVGDSIGYRVKHDTKVSAHTRIEVITEGVLTRMLQQDPSLDGIGAVLFDEFHERSLHSDLGLALCLQSQSLFREDLRLLIMSATMDAESASALLGDAPVVTGEGRMFPVETRHLPRRAGVRVEDAVVTAVQQALAQDEGDVLAFLPGAAEIRRAQAGLSGVSPGVRVLPLYGSLPQAAQEAAIAPAKPGERKVVLATSIAETSLTVDGVRIVVDGGTMRVPRFSPRTGMTRLETVPVSRASADQRRGRAGRTAPGICYRLWTEQEDLRLEPRSTPEVLEADLAPLALALAAWGVADPDELSWLDPPPAPAYAQARALLRRLGALTEAGAITPHGHRMAELGLHPRLAHMLLRAQEMGWSRQACDLAALLRERDIVRYDRSVPNVDVMKRASILQEARQWRGELPESLGGLRVDSALCRRIITEADHLIRMLRSSQAQSNQSEKEQAYTGDVGVMLGWAYPDRIAQLRSSGRFTLANGRGAAMEAGQALAYDRYIVAVDLDDQGVESRIYLAASLSLEHIEEHFQTDIRHEEIMEWDNSARAVRARKRLLLGGLLLKETPMENPDPERVLTVLMEGIRLNGLDMLSWKRPERQMQERMQFMHKVNPEQWPDASEAGLLDNLETWLGPHAYGMKSRSDLQKIPLTEALADLISYEQRVELNHMVPTHMTLPSGSRVPLDYSNPDQPVLAARLQELFGWKETPRIGGGRVPLTIHLLSPAQRPVQVTQDLASFWKTAYYEVRKDLKGRYPKHYWPDNPLEAPATSRTRPKA</sequence>
<reference evidence="7 8" key="1">
    <citation type="submission" date="2015-01" db="EMBL/GenBank/DDBJ databases">
        <title>Paenibacillus swuensis/DY6/whole genome sequencing.</title>
        <authorList>
            <person name="Kim M.K."/>
            <person name="Srinivasan S."/>
            <person name="Lee J.-J."/>
        </authorList>
    </citation>
    <scope>NUCLEOTIDE SEQUENCE [LARGE SCALE GENOMIC DNA]</scope>
    <source>
        <strain evidence="7 8">DY6</strain>
    </source>
</reference>
<dbReference type="SMART" id="SM00487">
    <property type="entry name" value="DEXDc"/>
    <property type="match status" value="1"/>
</dbReference>
<dbReference type="EMBL" id="CP011388">
    <property type="protein sequence ID" value="ANE47632.1"/>
    <property type="molecule type" value="Genomic_DNA"/>
</dbReference>
<keyword evidence="8" id="KW-1185">Reference proteome</keyword>
<dbReference type="AlphaFoldDB" id="A0A172TKX8"/>
<dbReference type="GO" id="GO:0016787">
    <property type="term" value="F:hydrolase activity"/>
    <property type="evidence" value="ECO:0007669"/>
    <property type="project" value="UniProtKB-KW"/>
</dbReference>
<dbReference type="GO" id="GO:0005524">
    <property type="term" value="F:ATP binding"/>
    <property type="evidence" value="ECO:0007669"/>
    <property type="project" value="UniProtKB-KW"/>
</dbReference>
<dbReference type="GO" id="GO:0004386">
    <property type="term" value="F:helicase activity"/>
    <property type="evidence" value="ECO:0007669"/>
    <property type="project" value="UniProtKB-KW"/>
</dbReference>
<dbReference type="STRING" id="1178515.SY83_16575"/>
<evidence type="ECO:0000259" key="5">
    <source>
        <dbReference type="PROSITE" id="PS51192"/>
    </source>
</evidence>
<evidence type="ECO:0000256" key="3">
    <source>
        <dbReference type="ARBA" id="ARBA00022806"/>
    </source>
</evidence>
<evidence type="ECO:0000256" key="1">
    <source>
        <dbReference type="ARBA" id="ARBA00022741"/>
    </source>
</evidence>
<dbReference type="NCBIfam" id="TIGR01970">
    <property type="entry name" value="DEAH_box_HrpB"/>
    <property type="match status" value="1"/>
</dbReference>
<dbReference type="PANTHER" id="PTHR43519">
    <property type="entry name" value="ATP-DEPENDENT RNA HELICASE HRPB"/>
    <property type="match status" value="1"/>
</dbReference>
<dbReference type="Gene3D" id="3.40.50.300">
    <property type="entry name" value="P-loop containing nucleotide triphosphate hydrolases"/>
    <property type="match status" value="2"/>
</dbReference>
<dbReference type="Gene3D" id="1.20.120.1080">
    <property type="match status" value="1"/>
</dbReference>
<name>A0A172TKX8_9BACL</name>
<dbReference type="PROSITE" id="PS51194">
    <property type="entry name" value="HELICASE_CTER"/>
    <property type="match status" value="1"/>
</dbReference>
<dbReference type="InterPro" id="IPR049614">
    <property type="entry name" value="HrpB_DEXH"/>
</dbReference>
<evidence type="ECO:0000313" key="7">
    <source>
        <dbReference type="EMBL" id="ANE47632.1"/>
    </source>
</evidence>
<dbReference type="CDD" id="cd17990">
    <property type="entry name" value="DEXHc_HrpB"/>
    <property type="match status" value="1"/>
</dbReference>
<keyword evidence="1" id="KW-0547">Nucleotide-binding</keyword>
<dbReference type="Pfam" id="PF00271">
    <property type="entry name" value="Helicase_C"/>
    <property type="match status" value="1"/>
</dbReference>
<organism evidence="7 8">
    <name type="scientific">Paenibacillus swuensis</name>
    <dbReference type="NCBI Taxonomy" id="1178515"/>
    <lineage>
        <taxon>Bacteria</taxon>
        <taxon>Bacillati</taxon>
        <taxon>Bacillota</taxon>
        <taxon>Bacilli</taxon>
        <taxon>Bacillales</taxon>
        <taxon>Paenibacillaceae</taxon>
        <taxon>Paenibacillus</taxon>
    </lineage>
</organism>
<dbReference type="InterPro" id="IPR013689">
    <property type="entry name" value="RNA_helicase_ATP-dep_HrpB_C"/>
</dbReference>
<dbReference type="Pfam" id="PF08482">
    <property type="entry name" value="HrpB_C"/>
    <property type="match status" value="1"/>
</dbReference>
<dbReference type="OrthoDB" id="9808833at2"/>
<feature type="domain" description="Helicase ATP-binding" evidence="5">
    <location>
        <begin position="12"/>
        <end position="176"/>
    </location>
</feature>
<dbReference type="InterPro" id="IPR010225">
    <property type="entry name" value="HrpB"/>
</dbReference>
<dbReference type="PROSITE" id="PS51192">
    <property type="entry name" value="HELICASE_ATP_BIND_1"/>
    <property type="match status" value="1"/>
</dbReference>
<dbReference type="PANTHER" id="PTHR43519:SF1">
    <property type="entry name" value="ATP-DEPENDENT RNA HELICASE HRPB"/>
    <property type="match status" value="1"/>
</dbReference>